<sequence length="260" mass="31397">MSDYNKLKQYKLTKPETFSLSFYDAFKEYQEWINNANNPQRQPRKSHKWHSNITDYFNYGFNEHTMQIYVHKITQLTEAYRKQRLQYAEKCDNSKDTIFNSAQEIKRQTKDVYPIDLGGIFIPVDDKVVDFGFKFQVENLYEQYNNQSSNEKLLQNQYHCTGEALIFKSKFISDIFRKQVKDIQDLYKQYKKEHQRDLYLLNTAVKVFPIQKEDELSVQLAYFVKQIAITCEKPDKFDKIDKHDRHERSRTPKKNRSKKY</sequence>
<feature type="compositionally biased region" description="Basic and acidic residues" evidence="5">
    <location>
        <begin position="239"/>
        <end position="250"/>
    </location>
</feature>
<evidence type="ECO:0000256" key="3">
    <source>
        <dbReference type="ARBA" id="ARBA00022664"/>
    </source>
</evidence>
<accession>A0A8S1M9L9</accession>
<evidence type="ECO:0000256" key="4">
    <source>
        <dbReference type="ARBA" id="ARBA00023242"/>
    </source>
</evidence>
<feature type="compositionally biased region" description="Basic residues" evidence="5">
    <location>
        <begin position="251"/>
        <end position="260"/>
    </location>
</feature>
<keyword evidence="4" id="KW-0539">Nucleus</keyword>
<dbReference type="InterPro" id="IPR007854">
    <property type="entry name" value="Fip1_dom"/>
</dbReference>
<evidence type="ECO:0000256" key="2">
    <source>
        <dbReference type="ARBA" id="ARBA00007459"/>
    </source>
</evidence>
<reference evidence="7" key="1">
    <citation type="submission" date="2021-01" db="EMBL/GenBank/DDBJ databases">
        <authorList>
            <consortium name="Genoscope - CEA"/>
            <person name="William W."/>
        </authorList>
    </citation>
    <scope>NUCLEOTIDE SEQUENCE</scope>
</reference>
<comment type="similarity">
    <text evidence="2">Belongs to the FIP1 family.</text>
</comment>
<feature type="domain" description="Pre-mRNA polyadenylation factor Fip1" evidence="6">
    <location>
        <begin position="51"/>
        <end position="76"/>
    </location>
</feature>
<organism evidence="7 8">
    <name type="scientific">Paramecium sonneborni</name>
    <dbReference type="NCBI Taxonomy" id="65129"/>
    <lineage>
        <taxon>Eukaryota</taxon>
        <taxon>Sar</taxon>
        <taxon>Alveolata</taxon>
        <taxon>Ciliophora</taxon>
        <taxon>Intramacronucleata</taxon>
        <taxon>Oligohymenophorea</taxon>
        <taxon>Peniculida</taxon>
        <taxon>Parameciidae</taxon>
        <taxon>Paramecium</taxon>
    </lineage>
</organism>
<comment type="caution">
    <text evidence="7">The sequence shown here is derived from an EMBL/GenBank/DDBJ whole genome shotgun (WGS) entry which is preliminary data.</text>
</comment>
<evidence type="ECO:0000256" key="1">
    <source>
        <dbReference type="ARBA" id="ARBA00004123"/>
    </source>
</evidence>
<dbReference type="EMBL" id="CAJJDN010000035">
    <property type="protein sequence ID" value="CAD8076920.1"/>
    <property type="molecule type" value="Genomic_DNA"/>
</dbReference>
<dbReference type="OrthoDB" id="1917198at2759"/>
<feature type="region of interest" description="Disordered" evidence="5">
    <location>
        <begin position="239"/>
        <end position="260"/>
    </location>
</feature>
<proteinExistence type="inferred from homology"/>
<dbReference type="GO" id="GO:0006397">
    <property type="term" value="P:mRNA processing"/>
    <property type="evidence" value="ECO:0007669"/>
    <property type="project" value="UniProtKB-KW"/>
</dbReference>
<dbReference type="Proteomes" id="UP000692954">
    <property type="component" value="Unassembled WGS sequence"/>
</dbReference>
<evidence type="ECO:0000313" key="8">
    <source>
        <dbReference type="Proteomes" id="UP000692954"/>
    </source>
</evidence>
<dbReference type="Pfam" id="PF05182">
    <property type="entry name" value="Fip1"/>
    <property type="match status" value="1"/>
</dbReference>
<protein>
    <recommendedName>
        <fullName evidence="6">Pre-mRNA polyadenylation factor Fip1 domain-containing protein</fullName>
    </recommendedName>
</protein>
<dbReference type="GO" id="GO:0005634">
    <property type="term" value="C:nucleus"/>
    <property type="evidence" value="ECO:0007669"/>
    <property type="project" value="UniProtKB-SubCell"/>
</dbReference>
<evidence type="ECO:0000259" key="6">
    <source>
        <dbReference type="Pfam" id="PF05182"/>
    </source>
</evidence>
<keyword evidence="8" id="KW-1185">Reference proteome</keyword>
<keyword evidence="3" id="KW-0507">mRNA processing</keyword>
<comment type="subcellular location">
    <subcellularLocation>
        <location evidence="1">Nucleus</location>
    </subcellularLocation>
</comment>
<name>A0A8S1M9L9_9CILI</name>
<dbReference type="AlphaFoldDB" id="A0A8S1M9L9"/>
<gene>
    <name evidence="7" type="ORF">PSON_ATCC_30995.1.T0350235</name>
</gene>
<evidence type="ECO:0000313" key="7">
    <source>
        <dbReference type="EMBL" id="CAD8076920.1"/>
    </source>
</evidence>
<evidence type="ECO:0000256" key="5">
    <source>
        <dbReference type="SAM" id="MobiDB-lite"/>
    </source>
</evidence>